<sequence>MQVELMYRINLAKFLQHPDLQKDLLSTGECDMVGAGSTSWKTKSGAMVNWSLWNGRIQMRVREELRPAAERRQEVLEAMVKEFEDYLQGEGGAKEPIPEASPPDETGPEAPGGS</sequence>
<name>A0A812PII3_9DINO</name>
<evidence type="ECO:0000313" key="3">
    <source>
        <dbReference type="Proteomes" id="UP000604046"/>
    </source>
</evidence>
<evidence type="ECO:0000313" key="2">
    <source>
        <dbReference type="EMBL" id="CAE7355128.1"/>
    </source>
</evidence>
<dbReference type="SUPFAM" id="SSF143990">
    <property type="entry name" value="YbiA-like"/>
    <property type="match status" value="1"/>
</dbReference>
<dbReference type="InterPro" id="IPR037238">
    <property type="entry name" value="YbiA-like_sf"/>
</dbReference>
<dbReference type="Gene3D" id="1.10.357.40">
    <property type="entry name" value="YbiA-like"/>
    <property type="match status" value="1"/>
</dbReference>
<organism evidence="2 3">
    <name type="scientific">Symbiodinium natans</name>
    <dbReference type="NCBI Taxonomy" id="878477"/>
    <lineage>
        <taxon>Eukaryota</taxon>
        <taxon>Sar</taxon>
        <taxon>Alveolata</taxon>
        <taxon>Dinophyceae</taxon>
        <taxon>Suessiales</taxon>
        <taxon>Symbiodiniaceae</taxon>
        <taxon>Symbiodinium</taxon>
    </lineage>
</organism>
<dbReference type="AlphaFoldDB" id="A0A812PII3"/>
<dbReference type="EMBL" id="CAJNDS010002157">
    <property type="protein sequence ID" value="CAE7355128.1"/>
    <property type="molecule type" value="Genomic_DNA"/>
</dbReference>
<comment type="caution">
    <text evidence="2">The sequence shown here is derived from an EMBL/GenBank/DDBJ whole genome shotgun (WGS) entry which is preliminary data.</text>
</comment>
<feature type="region of interest" description="Disordered" evidence="1">
    <location>
        <begin position="87"/>
        <end position="114"/>
    </location>
</feature>
<proteinExistence type="predicted"/>
<dbReference type="OrthoDB" id="206452at2759"/>
<keyword evidence="3" id="KW-1185">Reference proteome</keyword>
<protein>
    <submittedName>
        <fullName evidence="2">Uncharacterized protein</fullName>
    </submittedName>
</protein>
<evidence type="ECO:0000256" key="1">
    <source>
        <dbReference type="SAM" id="MobiDB-lite"/>
    </source>
</evidence>
<accession>A0A812PII3</accession>
<reference evidence="2" key="1">
    <citation type="submission" date="2021-02" db="EMBL/GenBank/DDBJ databases">
        <authorList>
            <person name="Dougan E. K."/>
            <person name="Rhodes N."/>
            <person name="Thang M."/>
            <person name="Chan C."/>
        </authorList>
    </citation>
    <scope>NUCLEOTIDE SEQUENCE</scope>
</reference>
<gene>
    <name evidence="2" type="ORF">SNAT2548_LOCUS18855</name>
</gene>
<dbReference type="Proteomes" id="UP000604046">
    <property type="component" value="Unassembled WGS sequence"/>
</dbReference>